<evidence type="ECO:0000259" key="3">
    <source>
        <dbReference type="SMART" id="SM00198"/>
    </source>
</evidence>
<dbReference type="GO" id="GO:0006508">
    <property type="term" value="P:proteolysis"/>
    <property type="evidence" value="ECO:0007669"/>
    <property type="project" value="InterPro"/>
</dbReference>
<dbReference type="EMBL" id="AJWJ01000002">
    <property type="protein sequence ID" value="KAF2078597.1"/>
    <property type="molecule type" value="Genomic_DNA"/>
</dbReference>
<organism evidence="5 6">
    <name type="scientific">Polysphondylium violaceum</name>
    <dbReference type="NCBI Taxonomy" id="133409"/>
    <lineage>
        <taxon>Eukaryota</taxon>
        <taxon>Amoebozoa</taxon>
        <taxon>Evosea</taxon>
        <taxon>Eumycetozoa</taxon>
        <taxon>Dictyostelia</taxon>
        <taxon>Dictyosteliales</taxon>
        <taxon>Dictyosteliaceae</taxon>
        <taxon>Polysphondylium</taxon>
    </lineage>
</organism>
<feature type="chain" id="PRO_5035255266" description="Gamete and mating-type specific protein A" evidence="2">
    <location>
        <begin position="22"/>
        <end position="432"/>
    </location>
</feature>
<dbReference type="AlphaFoldDB" id="A0A8J4Q5A6"/>
<protein>
    <recommendedName>
        <fullName evidence="7">Gamete and mating-type specific protein A</fullName>
    </recommendedName>
</protein>
<dbReference type="SMART" id="SM00198">
    <property type="entry name" value="SCP"/>
    <property type="match status" value="1"/>
</dbReference>
<keyword evidence="2" id="KW-0732">Signal</keyword>
<dbReference type="OrthoDB" id="16347at2759"/>
<dbReference type="Pfam" id="PF00112">
    <property type="entry name" value="Peptidase_C1"/>
    <property type="match status" value="1"/>
</dbReference>
<gene>
    <name evidence="5" type="ORF">CYY_000097</name>
</gene>
<dbReference type="GO" id="GO:0008234">
    <property type="term" value="F:cysteine-type peptidase activity"/>
    <property type="evidence" value="ECO:0007669"/>
    <property type="project" value="InterPro"/>
</dbReference>
<reference evidence="5" key="1">
    <citation type="submission" date="2020-01" db="EMBL/GenBank/DDBJ databases">
        <title>Development of genomics and gene disruption for Polysphondylium violaceum indicates a role for the polyketide synthase stlB in stalk morphogenesis.</title>
        <authorList>
            <person name="Narita B."/>
            <person name="Kawabe Y."/>
            <person name="Kin K."/>
            <person name="Saito T."/>
            <person name="Gibbs R."/>
            <person name="Kuspa A."/>
            <person name="Muzny D."/>
            <person name="Queller D."/>
            <person name="Richards S."/>
            <person name="Strassman J."/>
            <person name="Sucgang R."/>
            <person name="Worley K."/>
            <person name="Schaap P."/>
        </authorList>
    </citation>
    <scope>NUCLEOTIDE SEQUENCE</scope>
    <source>
        <strain evidence="5">QSvi11</strain>
    </source>
</reference>
<keyword evidence="6" id="KW-1185">Reference proteome</keyword>
<accession>A0A8J4Q5A6</accession>
<dbReference type="Gene3D" id="3.90.70.10">
    <property type="entry name" value="Cysteine proteinases"/>
    <property type="match status" value="1"/>
</dbReference>
<evidence type="ECO:0000313" key="6">
    <source>
        <dbReference type="Proteomes" id="UP000695562"/>
    </source>
</evidence>
<feature type="signal peptide" evidence="2">
    <location>
        <begin position="1"/>
        <end position="21"/>
    </location>
</feature>
<evidence type="ECO:0000313" key="5">
    <source>
        <dbReference type="EMBL" id="KAF2078597.1"/>
    </source>
</evidence>
<dbReference type="PROSITE" id="PS51257">
    <property type="entry name" value="PROKAR_LIPOPROTEIN"/>
    <property type="match status" value="1"/>
</dbReference>
<dbReference type="InterPro" id="IPR035940">
    <property type="entry name" value="CAP_sf"/>
</dbReference>
<dbReference type="CDD" id="cd02248">
    <property type="entry name" value="Peptidase_C1A"/>
    <property type="match status" value="1"/>
</dbReference>
<dbReference type="SUPFAM" id="SSF55797">
    <property type="entry name" value="PR-1-like"/>
    <property type="match status" value="1"/>
</dbReference>
<evidence type="ECO:0000259" key="4">
    <source>
        <dbReference type="SMART" id="SM00645"/>
    </source>
</evidence>
<dbReference type="Pfam" id="PF00188">
    <property type="entry name" value="CAP"/>
    <property type="match status" value="1"/>
</dbReference>
<dbReference type="InterPro" id="IPR000668">
    <property type="entry name" value="Peptidase_C1A_C"/>
</dbReference>
<dbReference type="SMART" id="SM00645">
    <property type="entry name" value="Pept_C1"/>
    <property type="match status" value="1"/>
</dbReference>
<dbReference type="PANTHER" id="PTHR12411">
    <property type="entry name" value="CYSTEINE PROTEASE FAMILY C1-RELATED"/>
    <property type="match status" value="1"/>
</dbReference>
<proteinExistence type="inferred from homology"/>
<evidence type="ECO:0000256" key="1">
    <source>
        <dbReference type="ARBA" id="ARBA00008455"/>
    </source>
</evidence>
<feature type="domain" description="SCP" evidence="3">
    <location>
        <begin position="26"/>
        <end position="164"/>
    </location>
</feature>
<dbReference type="InterPro" id="IPR014044">
    <property type="entry name" value="CAP_dom"/>
</dbReference>
<evidence type="ECO:0000256" key="2">
    <source>
        <dbReference type="SAM" id="SignalP"/>
    </source>
</evidence>
<dbReference type="InterPro" id="IPR013128">
    <property type="entry name" value="Peptidase_C1A"/>
</dbReference>
<dbReference type="Proteomes" id="UP000695562">
    <property type="component" value="Unassembled WGS sequence"/>
</dbReference>
<comment type="similarity">
    <text evidence="1">Belongs to the peptidase C1 family.</text>
</comment>
<dbReference type="InterPro" id="IPR001283">
    <property type="entry name" value="CRISP-related"/>
</dbReference>
<name>A0A8J4Q5A6_9MYCE</name>
<sequence>MVKPILYLTVLIGILACAVIADFTSNEQKNLQDGVNNLRATTQPNALGTWNQMTWDVNAYTNAMSQAQNCQKITYISRLGAAGYYGESNTWFQSDPSTQDLLDSLSSSSNNYNYDDTQCEKDDNCIPYTNLIWNATTKFGCYKNQCDGGYLVTCNFYPAGSFSGVKPYEARAHTDVSRMSYSDGQKWVDLDGNLKDRYPYDDDRVYTATVPNQGSFDWRNEDIVGYPEDSTNCAAGWAYTAAGIYETRIAMRKKERYNLSKQMLIDCIPFNGKCSVYGGDLNRALIWIQNNGLYPASLYPWTASSTSQCRGNDTNLYAVNGGDIEASLPGRDAIVEKAREQGPVGVGLYAPIDLFNYRQGVFECNNTALLQPGNNVTINHNVLLVGYNEKDNYYIIRNSWGRSWGENGFGRISADPNKDCLIGQNAAWSVQI</sequence>
<dbReference type="InterPro" id="IPR038765">
    <property type="entry name" value="Papain-like_cys_pep_sf"/>
</dbReference>
<dbReference type="PRINTS" id="PR00837">
    <property type="entry name" value="V5TPXLIKE"/>
</dbReference>
<evidence type="ECO:0008006" key="7">
    <source>
        <dbReference type="Google" id="ProtNLM"/>
    </source>
</evidence>
<dbReference type="InterPro" id="IPR039417">
    <property type="entry name" value="Peptidase_C1A_papain-like"/>
</dbReference>
<comment type="caution">
    <text evidence="5">The sequence shown here is derived from an EMBL/GenBank/DDBJ whole genome shotgun (WGS) entry which is preliminary data.</text>
</comment>
<feature type="domain" description="Peptidase C1A papain C-terminal" evidence="4">
    <location>
        <begin position="212"/>
        <end position="430"/>
    </location>
</feature>
<dbReference type="SUPFAM" id="SSF54001">
    <property type="entry name" value="Cysteine proteinases"/>
    <property type="match status" value="1"/>
</dbReference>
<dbReference type="Gene3D" id="3.40.33.10">
    <property type="entry name" value="CAP"/>
    <property type="match status" value="1"/>
</dbReference>